<feature type="transmembrane region" description="Helical" evidence="1">
    <location>
        <begin position="431"/>
        <end position="450"/>
    </location>
</feature>
<feature type="transmembrane region" description="Helical" evidence="1">
    <location>
        <begin position="709"/>
        <end position="727"/>
    </location>
</feature>
<evidence type="ECO:0000313" key="3">
    <source>
        <dbReference type="Proteomes" id="UP000600026"/>
    </source>
</evidence>
<feature type="transmembrane region" description="Helical" evidence="1">
    <location>
        <begin position="141"/>
        <end position="161"/>
    </location>
</feature>
<protein>
    <submittedName>
        <fullName evidence="2">Uncharacterized protein</fullName>
    </submittedName>
</protein>
<feature type="transmembrane region" description="Helical" evidence="1">
    <location>
        <begin position="197"/>
        <end position="217"/>
    </location>
</feature>
<dbReference type="Proteomes" id="UP000600026">
    <property type="component" value="Unassembled WGS sequence"/>
</dbReference>
<feature type="transmembrane region" description="Helical" evidence="1">
    <location>
        <begin position="506"/>
        <end position="526"/>
    </location>
</feature>
<dbReference type="InterPro" id="IPR058062">
    <property type="entry name" value="SCO7613_C"/>
</dbReference>
<feature type="transmembrane region" description="Helical" evidence="1">
    <location>
        <begin position="583"/>
        <end position="602"/>
    </location>
</feature>
<feature type="transmembrane region" description="Helical" evidence="1">
    <location>
        <begin position="456"/>
        <end position="473"/>
    </location>
</feature>
<dbReference type="AlphaFoldDB" id="A0A919L9V3"/>
<feature type="transmembrane region" description="Helical" evidence="1">
    <location>
        <begin position="608"/>
        <end position="625"/>
    </location>
</feature>
<feature type="transmembrane region" description="Helical" evidence="1">
    <location>
        <begin position="327"/>
        <end position="345"/>
    </location>
</feature>
<feature type="transmembrane region" description="Helical" evidence="1">
    <location>
        <begin position="632"/>
        <end position="649"/>
    </location>
</feature>
<dbReference type="EMBL" id="BNEE01000004">
    <property type="protein sequence ID" value="GHI84423.1"/>
    <property type="molecule type" value="Genomic_DNA"/>
</dbReference>
<organism evidence="2 3">
    <name type="scientific">Streptomyces xanthophaeus</name>
    <dbReference type="NCBI Taxonomy" id="67385"/>
    <lineage>
        <taxon>Bacteria</taxon>
        <taxon>Bacillati</taxon>
        <taxon>Actinomycetota</taxon>
        <taxon>Actinomycetes</taxon>
        <taxon>Kitasatosporales</taxon>
        <taxon>Streptomycetaceae</taxon>
        <taxon>Streptomyces</taxon>
    </lineage>
</organism>
<comment type="caution">
    <text evidence="2">The sequence shown here is derived from an EMBL/GenBank/DDBJ whole genome shotgun (WGS) entry which is preliminary data.</text>
</comment>
<feature type="transmembrane region" description="Helical" evidence="1">
    <location>
        <begin position="480"/>
        <end position="500"/>
    </location>
</feature>
<sequence>MTGATLPLMNTPLPPAEELALIDRELAQLDSRRLYLLTRRDWLLRMLRSSGPAPAGAWGPPPGWVAPGRPAKEASAPSAQNVLLVLGAVLLAVAALAFTLVSWGSLGIAGRSAVLAVVTAAALGAPVLLLRRGLRSTAESVAAVGLLLTVLDAYALYAVALPDTDPLGYAAAATAVGAVMWAGYGMGLARRLPALRIPVPAAVLAAQWPLPLAALAAQSGPLGLGWALLATAALDAALALRARALPAAVAWVPAAVLGSGALLIGAVRSWSAGSVAAALAPGLLLLAVAAAGVAVAWLRPRAWSAALAGGLAAVTALGGAVRPELDPGWTVVAHLLVALPLLAAVRAPGLPGQVRRGLCLAGALVTALAALAAWSAVAPALLARVRVLGEVWAGSTPSADPYWPGAAVPVVLLTAAGAAWWLSRVLRRPEALVVAVVLAWSGLFTAPLLLGFPVAAVFAAQLAVTAGAGLLVLRSRARGVAVAAALCGLAGAANVSLAALDGRAATFAVWGLLGAGCAAGAAYGPAPRWARPGAAVCAVGYATGVLVAASAAAELALSWWALPVLAVPAAVAAFGPRLGGVRVASEIAAAVSGGVAVLLAAAGGRATVVSLVLALAGVVCAGAAVRADRRPVGWAAGALFALATWVRLAEAGVTAPEAYTLPVTVPALVVGLLRRRRDPRCSSWTAYGPGLAATLLPSLLAAWGDEHWLRPLLLGVAALAVTLAGAHRRLQAPLLLGGAVLAAVALHELAPYVAQVVGALPRWLPPALAGLLLLAVGATYEKRLRDARRLRDALGRLG</sequence>
<feature type="transmembrane region" description="Helical" evidence="1">
    <location>
        <begin position="82"/>
        <end position="103"/>
    </location>
</feature>
<evidence type="ECO:0000256" key="1">
    <source>
        <dbReference type="SAM" id="Phobius"/>
    </source>
</evidence>
<dbReference type="NCBIfam" id="NF047321">
    <property type="entry name" value="SCO7613_CTERM"/>
    <property type="match status" value="1"/>
</dbReference>
<feature type="transmembrane region" description="Helical" evidence="1">
    <location>
        <begin position="109"/>
        <end position="129"/>
    </location>
</feature>
<feature type="transmembrane region" description="Helical" evidence="1">
    <location>
        <begin position="273"/>
        <end position="295"/>
    </location>
</feature>
<proteinExistence type="predicted"/>
<feature type="transmembrane region" description="Helical" evidence="1">
    <location>
        <begin position="685"/>
        <end position="703"/>
    </location>
</feature>
<feature type="transmembrane region" description="Helical" evidence="1">
    <location>
        <begin position="223"/>
        <end position="240"/>
    </location>
</feature>
<feature type="transmembrane region" description="Helical" evidence="1">
    <location>
        <begin position="357"/>
        <end position="382"/>
    </location>
</feature>
<evidence type="ECO:0000313" key="2">
    <source>
        <dbReference type="EMBL" id="GHI84423.1"/>
    </source>
</evidence>
<feature type="transmembrane region" description="Helical" evidence="1">
    <location>
        <begin position="763"/>
        <end position="780"/>
    </location>
</feature>
<gene>
    <name evidence="2" type="ORF">Sxan_17870</name>
</gene>
<feature type="transmembrane region" description="Helical" evidence="1">
    <location>
        <begin position="302"/>
        <end position="321"/>
    </location>
</feature>
<accession>A0A919L9V3</accession>
<feature type="transmembrane region" description="Helical" evidence="1">
    <location>
        <begin position="734"/>
        <end position="757"/>
    </location>
</feature>
<feature type="transmembrane region" description="Helical" evidence="1">
    <location>
        <begin position="559"/>
        <end position="576"/>
    </location>
</feature>
<keyword evidence="1" id="KW-0812">Transmembrane</keyword>
<name>A0A919L9V3_9ACTN</name>
<keyword evidence="1" id="KW-0472">Membrane</keyword>
<feature type="transmembrane region" description="Helical" evidence="1">
    <location>
        <begin position="167"/>
        <end position="185"/>
    </location>
</feature>
<keyword evidence="3" id="KW-1185">Reference proteome</keyword>
<reference evidence="2" key="1">
    <citation type="submission" date="2020-09" db="EMBL/GenBank/DDBJ databases">
        <title>Whole genome shotgun sequence of Streptomyces xanthophaeus NBRC 12829.</title>
        <authorList>
            <person name="Komaki H."/>
            <person name="Tamura T."/>
        </authorList>
    </citation>
    <scope>NUCLEOTIDE SEQUENCE</scope>
    <source>
        <strain evidence="2">NBRC 12829</strain>
    </source>
</reference>
<feature type="transmembrane region" description="Helical" evidence="1">
    <location>
        <begin position="533"/>
        <end position="553"/>
    </location>
</feature>
<feature type="transmembrane region" description="Helical" evidence="1">
    <location>
        <begin position="655"/>
        <end position="673"/>
    </location>
</feature>
<feature type="transmembrane region" description="Helical" evidence="1">
    <location>
        <begin position="402"/>
        <end position="422"/>
    </location>
</feature>
<keyword evidence="1" id="KW-1133">Transmembrane helix</keyword>
<feature type="transmembrane region" description="Helical" evidence="1">
    <location>
        <begin position="247"/>
        <end position="267"/>
    </location>
</feature>